<gene>
    <name evidence="3" type="ORF">GJV82_05090</name>
</gene>
<comment type="caution">
    <text evidence="3">The sequence shown here is derived from an EMBL/GenBank/DDBJ whole genome shotgun (WGS) entry which is preliminary data.</text>
</comment>
<dbReference type="Proteomes" id="UP000440668">
    <property type="component" value="Unassembled WGS sequence"/>
</dbReference>
<dbReference type="EMBL" id="WMKA01000007">
    <property type="protein sequence ID" value="MTG88326.1"/>
    <property type="molecule type" value="Genomic_DNA"/>
</dbReference>
<dbReference type="Pfam" id="PF17765">
    <property type="entry name" value="MLTR_LBD"/>
    <property type="match status" value="1"/>
</dbReference>
<dbReference type="InterPro" id="IPR010982">
    <property type="entry name" value="Lambda_DNA-bd_dom_sf"/>
</dbReference>
<feature type="region of interest" description="Disordered" evidence="1">
    <location>
        <begin position="1"/>
        <end position="127"/>
    </location>
</feature>
<dbReference type="AlphaFoldDB" id="A0A6N7ZFV8"/>
<dbReference type="InterPro" id="IPR041413">
    <property type="entry name" value="MLTR_LBD"/>
</dbReference>
<feature type="compositionally biased region" description="Basic residues" evidence="1">
    <location>
        <begin position="76"/>
        <end position="88"/>
    </location>
</feature>
<sequence length="407" mass="45073">MPGPRGWATDRPADARPRTGPPVRAVARRAARAGPRGARHARRRGRRGRRARVDGARRPRFAPSPAARRGSPLPPRARRRAHGPRPRCRRDADRTRRPRRTGRVRRTGRARRSRRARHGPRVGRSGRVTAVATDRARAESFRRTELASFLRRRREATRPEDVGLPAGGRRRTPGLRREEVAVLAHVGVSWYTWIEQGRELSVSPAVLEAIAGALRLTPPERRYLFELAGLGGPVDDHGDDDATGSASRLQALVDAVERRPAYGVDRYWNVLATNALARYVFGIEPGSNCLVDFFVDASTAGRFPLRDVVGPMLVAQLREQAARYAGDDGFTTIVRDLSAVSEDFRSLWDAHVVGVVPHVDLVYDHPSLGRLSFEPSVLTPFQGGDQRVFVYIPKAATSTADALARVV</sequence>
<evidence type="ECO:0000256" key="1">
    <source>
        <dbReference type="SAM" id="MobiDB-lite"/>
    </source>
</evidence>
<feature type="domain" description="HTH cro/C1-type" evidence="2">
    <location>
        <begin position="149"/>
        <end position="221"/>
    </location>
</feature>
<dbReference type="PANTHER" id="PTHR35010:SF3">
    <property type="entry name" value="BLL4873 PROTEIN"/>
    <property type="match status" value="1"/>
</dbReference>
<dbReference type="InterPro" id="IPR001387">
    <property type="entry name" value="Cro/C1-type_HTH"/>
</dbReference>
<dbReference type="CDD" id="cd00093">
    <property type="entry name" value="HTH_XRE"/>
    <property type="match status" value="1"/>
</dbReference>
<dbReference type="SMART" id="SM00530">
    <property type="entry name" value="HTH_XRE"/>
    <property type="match status" value="1"/>
</dbReference>
<reference evidence="3 4" key="1">
    <citation type="submission" date="2019-11" db="EMBL/GenBank/DDBJ databases">
        <title>Cellulosimicrobium composti sp. nov. isolated from a compost.</title>
        <authorList>
            <person name="Yang Y."/>
        </authorList>
    </citation>
    <scope>NUCLEOTIDE SEQUENCE [LARGE SCALE GENOMIC DNA]</scope>
    <source>
        <strain evidence="3 4">BIT-GX5</strain>
    </source>
</reference>
<dbReference type="Pfam" id="PF13560">
    <property type="entry name" value="HTH_31"/>
    <property type="match status" value="1"/>
</dbReference>
<proteinExistence type="predicted"/>
<organism evidence="3 4">
    <name type="scientific">Cellulosimicrobium composti</name>
    <dbReference type="NCBI Taxonomy" id="2672572"/>
    <lineage>
        <taxon>Bacteria</taxon>
        <taxon>Bacillati</taxon>
        <taxon>Actinomycetota</taxon>
        <taxon>Actinomycetes</taxon>
        <taxon>Micrococcales</taxon>
        <taxon>Promicromonosporaceae</taxon>
        <taxon>Cellulosimicrobium</taxon>
    </lineage>
</organism>
<evidence type="ECO:0000313" key="4">
    <source>
        <dbReference type="Proteomes" id="UP000440668"/>
    </source>
</evidence>
<dbReference type="GO" id="GO:0003677">
    <property type="term" value="F:DNA binding"/>
    <property type="evidence" value="ECO:0007669"/>
    <property type="project" value="InterPro"/>
</dbReference>
<dbReference type="PANTHER" id="PTHR35010">
    <property type="entry name" value="BLL4672 PROTEIN-RELATED"/>
    <property type="match status" value="1"/>
</dbReference>
<feature type="compositionally biased region" description="Basic residues" evidence="1">
    <location>
        <begin position="96"/>
        <end position="121"/>
    </location>
</feature>
<evidence type="ECO:0000259" key="2">
    <source>
        <dbReference type="SMART" id="SM00530"/>
    </source>
</evidence>
<feature type="compositionally biased region" description="Basic residues" evidence="1">
    <location>
        <begin position="26"/>
        <end position="50"/>
    </location>
</feature>
<feature type="compositionally biased region" description="Low complexity" evidence="1">
    <location>
        <begin position="61"/>
        <end position="71"/>
    </location>
</feature>
<dbReference type="Gene3D" id="3.30.450.180">
    <property type="match status" value="1"/>
</dbReference>
<dbReference type="Gene3D" id="1.10.260.40">
    <property type="entry name" value="lambda repressor-like DNA-binding domains"/>
    <property type="match status" value="1"/>
</dbReference>
<name>A0A6N7ZFV8_9MICO</name>
<accession>A0A6N7ZFV8</accession>
<dbReference type="SUPFAM" id="SSF47413">
    <property type="entry name" value="lambda repressor-like DNA-binding domains"/>
    <property type="match status" value="1"/>
</dbReference>
<evidence type="ECO:0000313" key="3">
    <source>
        <dbReference type="EMBL" id="MTG88326.1"/>
    </source>
</evidence>
<protein>
    <submittedName>
        <fullName evidence="3">Helix-turn-helix domain-containing protein</fullName>
    </submittedName>
</protein>